<dbReference type="EMBL" id="BAAANY010000045">
    <property type="protein sequence ID" value="GAA1720827.1"/>
    <property type="molecule type" value="Genomic_DNA"/>
</dbReference>
<keyword evidence="3" id="KW-1185">Reference proteome</keyword>
<evidence type="ECO:0008006" key="4">
    <source>
        <dbReference type="Google" id="ProtNLM"/>
    </source>
</evidence>
<comment type="caution">
    <text evidence="2">The sequence shown here is derived from an EMBL/GenBank/DDBJ whole genome shotgun (WGS) entry which is preliminary data.</text>
</comment>
<sequence length="241" mass="25602">MTSRGEPPIWAGRHEPGHTGEFTALPAPAEDLAEPPPVVVPTTDQRPVGGRIVIEPEAGHVAAHAEATFGDVVNAFSLGSRRRQRRQRAQEPPPIVAVRAEVAGQDLFQSPPPAPPEDVEAPAQAITVDTAATVVRPYTWTSGRTKSSIDLEIETLVSTTEQATETAAPRVEHRSIVRLCAQPRSVAEVASALSVPLGVAKVLLGDLADAGLIAVHRNAPANDRDAHLALMERVLSGLRRI</sequence>
<proteinExistence type="predicted"/>
<dbReference type="Proteomes" id="UP001500618">
    <property type="component" value="Unassembled WGS sequence"/>
</dbReference>
<name>A0ABP4VA30_9ACTN</name>
<dbReference type="InterPro" id="IPR007995">
    <property type="entry name" value="DUF742"/>
</dbReference>
<dbReference type="PANTHER" id="PTHR36221:SF1">
    <property type="entry name" value="DUF742 DOMAIN-CONTAINING PROTEIN"/>
    <property type="match status" value="1"/>
</dbReference>
<dbReference type="RefSeq" id="WP_344315327.1">
    <property type="nucleotide sequence ID" value="NZ_BAAANY010000045.1"/>
</dbReference>
<dbReference type="Pfam" id="PF05331">
    <property type="entry name" value="DUF742"/>
    <property type="match status" value="1"/>
</dbReference>
<gene>
    <name evidence="2" type="ORF">GCM10009765_81330</name>
</gene>
<accession>A0ABP4VA30</accession>
<protein>
    <recommendedName>
        <fullName evidence="4">DUF742 domain-containing protein</fullName>
    </recommendedName>
</protein>
<evidence type="ECO:0000256" key="1">
    <source>
        <dbReference type="SAM" id="MobiDB-lite"/>
    </source>
</evidence>
<organism evidence="2 3">
    <name type="scientific">Fodinicola feengrottensis</name>
    <dbReference type="NCBI Taxonomy" id="435914"/>
    <lineage>
        <taxon>Bacteria</taxon>
        <taxon>Bacillati</taxon>
        <taxon>Actinomycetota</taxon>
        <taxon>Actinomycetes</taxon>
        <taxon>Mycobacteriales</taxon>
        <taxon>Fodinicola</taxon>
    </lineage>
</organism>
<evidence type="ECO:0000313" key="2">
    <source>
        <dbReference type="EMBL" id="GAA1720827.1"/>
    </source>
</evidence>
<feature type="region of interest" description="Disordered" evidence="1">
    <location>
        <begin position="1"/>
        <end position="45"/>
    </location>
</feature>
<reference evidence="3" key="1">
    <citation type="journal article" date="2019" name="Int. J. Syst. Evol. Microbiol.">
        <title>The Global Catalogue of Microorganisms (GCM) 10K type strain sequencing project: providing services to taxonomists for standard genome sequencing and annotation.</title>
        <authorList>
            <consortium name="The Broad Institute Genomics Platform"/>
            <consortium name="The Broad Institute Genome Sequencing Center for Infectious Disease"/>
            <person name="Wu L."/>
            <person name="Ma J."/>
        </authorList>
    </citation>
    <scope>NUCLEOTIDE SEQUENCE [LARGE SCALE GENOMIC DNA]</scope>
    <source>
        <strain evidence="3">JCM 14718</strain>
    </source>
</reference>
<dbReference type="PANTHER" id="PTHR36221">
    <property type="entry name" value="DUF742 DOMAIN-CONTAINING PROTEIN"/>
    <property type="match status" value="1"/>
</dbReference>
<evidence type="ECO:0000313" key="3">
    <source>
        <dbReference type="Proteomes" id="UP001500618"/>
    </source>
</evidence>